<keyword evidence="7" id="KW-0505">Motor protein</keyword>
<evidence type="ECO:0000256" key="1">
    <source>
        <dbReference type="ARBA" id="ARBA00004430"/>
    </source>
</evidence>
<evidence type="ECO:0000256" key="7">
    <source>
        <dbReference type="ARBA" id="ARBA00023175"/>
    </source>
</evidence>
<gene>
    <name evidence="12" type="ORF">SeMB42_g03504</name>
</gene>
<dbReference type="PANTHER" id="PTHR11886:SF2">
    <property type="entry name" value="DYNEIN AXONEMAL LIGHT CHAIN 4"/>
    <property type="match status" value="1"/>
</dbReference>
<evidence type="ECO:0000256" key="5">
    <source>
        <dbReference type="ARBA" id="ARBA00023017"/>
    </source>
</evidence>
<dbReference type="FunFam" id="3.30.740.10:FF:000002">
    <property type="entry name" value="Dynein light chain"/>
    <property type="match status" value="1"/>
</dbReference>
<dbReference type="SMART" id="SM01375">
    <property type="entry name" value="Dynein_light"/>
    <property type="match status" value="1"/>
</dbReference>
<dbReference type="GO" id="GO:0007017">
    <property type="term" value="P:microtubule-based process"/>
    <property type="evidence" value="ECO:0007669"/>
    <property type="project" value="InterPro"/>
</dbReference>
<reference evidence="12 13" key="1">
    <citation type="journal article" date="2019" name="Sci. Rep.">
        <title>Comparative genomics of chytrid fungi reveal insights into the obligate biotrophic and pathogenic lifestyle of Synchytrium endobioticum.</title>
        <authorList>
            <person name="van de Vossenberg B.T.L.H."/>
            <person name="Warris S."/>
            <person name="Nguyen H.D.T."/>
            <person name="van Gent-Pelzer M.P.E."/>
            <person name="Joly D.L."/>
            <person name="van de Geest H.C."/>
            <person name="Bonants P.J.M."/>
            <person name="Smith D.S."/>
            <person name="Levesque C.A."/>
            <person name="van der Lee T.A.J."/>
        </authorList>
    </citation>
    <scope>NUCLEOTIDE SEQUENCE [LARGE SCALE GENOMIC DNA]</scope>
    <source>
        <strain evidence="12 13">MB42</strain>
    </source>
</reference>
<keyword evidence="13" id="KW-1185">Reference proteome</keyword>
<dbReference type="GO" id="GO:0005874">
    <property type="term" value="C:microtubule"/>
    <property type="evidence" value="ECO:0007669"/>
    <property type="project" value="UniProtKB-KW"/>
</dbReference>
<comment type="subcellular location">
    <subcellularLocation>
        <location evidence="1">Cytoplasm</location>
        <location evidence="1">Cytoskeleton</location>
        <location evidence="1">Cilium axoneme</location>
    </subcellularLocation>
</comment>
<dbReference type="AlphaFoldDB" id="A0A507D6D6"/>
<evidence type="ECO:0000256" key="3">
    <source>
        <dbReference type="ARBA" id="ARBA00022490"/>
    </source>
</evidence>
<dbReference type="CDD" id="cd21453">
    <property type="entry name" value="DLC-like_DNAL4"/>
    <property type="match status" value="1"/>
</dbReference>
<evidence type="ECO:0000256" key="8">
    <source>
        <dbReference type="ARBA" id="ARBA00023212"/>
    </source>
</evidence>
<dbReference type="InterPro" id="IPR037177">
    <property type="entry name" value="DLC_sf"/>
</dbReference>
<dbReference type="EMBL" id="QEAN01000125">
    <property type="protein sequence ID" value="TPX46996.1"/>
    <property type="molecule type" value="Genomic_DNA"/>
</dbReference>
<comment type="subunit">
    <text evidence="2">Consists of at least two heavy chains and a number of intermediate and light chains.</text>
</comment>
<comment type="function">
    <text evidence="10">Force generating protein of respiratory cilia. Produces force towards the minus ends of microtubules. Dynein has ATPase activity.</text>
</comment>
<evidence type="ECO:0000256" key="2">
    <source>
        <dbReference type="ARBA" id="ARBA00011655"/>
    </source>
</evidence>
<dbReference type="VEuPathDB" id="FungiDB:SeMB42_g03504"/>
<dbReference type="GO" id="GO:0030286">
    <property type="term" value="C:dynein complex"/>
    <property type="evidence" value="ECO:0007669"/>
    <property type="project" value="UniProtKB-KW"/>
</dbReference>
<sequence length="182" mass="19762">MSRIPQQYALVLPKYGIQMFPTMLLLRHPVATPYLGTTSTGPRNVKIVQNPHGHRDHRFLGSLSNLAGDKAAGAAPAGGAAAEKADTGESRKAFNYPLVKVCDMVDEVRVEAVDSVVTAVEKHANNFEAAAKAVKELMDKRCGTSWHVVVGEGFGFEVTHEIKNLLFVFFGNVGVLLWKQSS</sequence>
<name>A0A507D6D6_9FUNG</name>
<evidence type="ECO:0000256" key="4">
    <source>
        <dbReference type="ARBA" id="ARBA00022701"/>
    </source>
</evidence>
<dbReference type="Gene3D" id="3.30.740.10">
    <property type="entry name" value="Protein Inhibitor Of Neuronal Nitric Oxide Synthase"/>
    <property type="match status" value="1"/>
</dbReference>
<dbReference type="GO" id="GO:0005930">
    <property type="term" value="C:axoneme"/>
    <property type="evidence" value="ECO:0007669"/>
    <property type="project" value="UniProtKB-SubCell"/>
</dbReference>
<keyword evidence="4" id="KW-0493">Microtubule</keyword>
<keyword evidence="6" id="KW-0969">Cilium</keyword>
<protein>
    <recommendedName>
        <fullName evidence="11">Dynein axonemal light chain 4</fullName>
    </recommendedName>
</protein>
<evidence type="ECO:0000256" key="10">
    <source>
        <dbReference type="ARBA" id="ARBA00057688"/>
    </source>
</evidence>
<accession>A0A507D6D6</accession>
<dbReference type="SUPFAM" id="SSF54648">
    <property type="entry name" value="DLC"/>
    <property type="match status" value="1"/>
</dbReference>
<keyword evidence="8" id="KW-0206">Cytoskeleton</keyword>
<keyword evidence="9" id="KW-0966">Cell projection</keyword>
<keyword evidence="3" id="KW-0963">Cytoplasm</keyword>
<evidence type="ECO:0000256" key="6">
    <source>
        <dbReference type="ARBA" id="ARBA00023069"/>
    </source>
</evidence>
<evidence type="ECO:0000256" key="9">
    <source>
        <dbReference type="ARBA" id="ARBA00023273"/>
    </source>
</evidence>
<keyword evidence="5" id="KW-0243">Dynein</keyword>
<dbReference type="InterPro" id="IPR001372">
    <property type="entry name" value="Dynein_light_chain_typ-1/2"/>
</dbReference>
<evidence type="ECO:0000256" key="11">
    <source>
        <dbReference type="ARBA" id="ARBA00069494"/>
    </source>
</evidence>
<evidence type="ECO:0000313" key="12">
    <source>
        <dbReference type="EMBL" id="TPX46996.1"/>
    </source>
</evidence>
<proteinExistence type="predicted"/>
<dbReference type="PANTHER" id="PTHR11886">
    <property type="entry name" value="DYNEIN LIGHT CHAIN"/>
    <property type="match status" value="1"/>
</dbReference>
<dbReference type="Proteomes" id="UP000317494">
    <property type="component" value="Unassembled WGS sequence"/>
</dbReference>
<dbReference type="STRING" id="286115.A0A507D6D6"/>
<dbReference type="Pfam" id="PF01221">
    <property type="entry name" value="Dynein_light"/>
    <property type="match status" value="1"/>
</dbReference>
<comment type="caution">
    <text evidence="12">The sequence shown here is derived from an EMBL/GenBank/DDBJ whole genome shotgun (WGS) entry which is preliminary data.</text>
</comment>
<evidence type="ECO:0000313" key="13">
    <source>
        <dbReference type="Proteomes" id="UP000317494"/>
    </source>
</evidence>
<organism evidence="12 13">
    <name type="scientific">Synchytrium endobioticum</name>
    <dbReference type="NCBI Taxonomy" id="286115"/>
    <lineage>
        <taxon>Eukaryota</taxon>
        <taxon>Fungi</taxon>
        <taxon>Fungi incertae sedis</taxon>
        <taxon>Chytridiomycota</taxon>
        <taxon>Chytridiomycota incertae sedis</taxon>
        <taxon>Chytridiomycetes</taxon>
        <taxon>Synchytriales</taxon>
        <taxon>Synchytriaceae</taxon>
        <taxon>Synchytrium</taxon>
    </lineage>
</organism>